<protein>
    <submittedName>
        <fullName evidence="1">Uncharacterized protein</fullName>
    </submittedName>
</protein>
<name>A0ABU0BRI2_9HYPH</name>
<accession>A0ABU0BRI2</accession>
<reference evidence="1 2" key="1">
    <citation type="submission" date="2023-07" db="EMBL/GenBank/DDBJ databases">
        <title>Genomic Encyclopedia of Type Strains, Phase IV (KMG-IV): sequencing the most valuable type-strain genomes for metagenomic binning, comparative biology and taxonomic classification.</title>
        <authorList>
            <person name="Goeker M."/>
        </authorList>
    </citation>
    <scope>NUCLEOTIDE SEQUENCE [LARGE SCALE GENOMIC DNA]</scope>
    <source>
        <strain evidence="1 2">DSM 1112</strain>
    </source>
</reference>
<dbReference type="RefSeq" id="WP_307230031.1">
    <property type="nucleotide sequence ID" value="NZ_JAUSVF010000001.1"/>
</dbReference>
<dbReference type="EMBL" id="JAUSVF010000001">
    <property type="protein sequence ID" value="MDQ0320349.1"/>
    <property type="molecule type" value="Genomic_DNA"/>
</dbReference>
<evidence type="ECO:0000313" key="2">
    <source>
        <dbReference type="Proteomes" id="UP001230207"/>
    </source>
</evidence>
<evidence type="ECO:0000313" key="1">
    <source>
        <dbReference type="EMBL" id="MDQ0320349.1"/>
    </source>
</evidence>
<keyword evidence="2" id="KW-1185">Reference proteome</keyword>
<gene>
    <name evidence="1" type="ORF">QO002_002487</name>
</gene>
<sequence length="100" mass="11404">MEDDAHSNNTPSKYRIIGFSIRTDVPRQIIRQKHIQRPVLPFLASAYSPKALIRSKTMNAPSWLTEAYCTALRPSDEHTYEADRINQYYDGSGFSLAIVT</sequence>
<organism evidence="1 2">
    <name type="scientific">Pararhizobium capsulatum DSM 1112</name>
    <dbReference type="NCBI Taxonomy" id="1121113"/>
    <lineage>
        <taxon>Bacteria</taxon>
        <taxon>Pseudomonadati</taxon>
        <taxon>Pseudomonadota</taxon>
        <taxon>Alphaproteobacteria</taxon>
        <taxon>Hyphomicrobiales</taxon>
        <taxon>Rhizobiaceae</taxon>
        <taxon>Rhizobium/Agrobacterium group</taxon>
        <taxon>Pararhizobium</taxon>
    </lineage>
</organism>
<proteinExistence type="predicted"/>
<dbReference type="Proteomes" id="UP001230207">
    <property type="component" value="Unassembled WGS sequence"/>
</dbReference>
<comment type="caution">
    <text evidence="1">The sequence shown here is derived from an EMBL/GenBank/DDBJ whole genome shotgun (WGS) entry which is preliminary data.</text>
</comment>